<dbReference type="EMBL" id="QOKY01000159">
    <property type="protein sequence ID" value="RMZ55810.1"/>
    <property type="molecule type" value="Genomic_DNA"/>
</dbReference>
<evidence type="ECO:0000256" key="2">
    <source>
        <dbReference type="ARBA" id="ARBA00023128"/>
    </source>
</evidence>
<comment type="subcellular location">
    <subcellularLocation>
        <location evidence="1">Mitochondrion matrix</location>
    </subcellularLocation>
</comment>
<evidence type="ECO:0000256" key="1">
    <source>
        <dbReference type="ARBA" id="ARBA00004305"/>
    </source>
</evidence>
<evidence type="ECO:0000313" key="6">
    <source>
        <dbReference type="EMBL" id="RMZ55810.1"/>
    </source>
</evidence>
<dbReference type="PANTHER" id="PTHR13675">
    <property type="entry name" value="LYR MOTIF-CONTAINING PROTEIN 2"/>
    <property type="match status" value="1"/>
</dbReference>
<dbReference type="InterPro" id="IPR008011">
    <property type="entry name" value="Complex1_LYR_dom"/>
</dbReference>
<dbReference type="GO" id="GO:0005759">
    <property type="term" value="C:mitochondrial matrix"/>
    <property type="evidence" value="ECO:0007669"/>
    <property type="project" value="UniProtKB-SubCell"/>
</dbReference>
<dbReference type="InterPro" id="IPR045295">
    <property type="entry name" value="Complex1_LYR_SDHAF1_LYRM8"/>
</dbReference>
<dbReference type="AlphaFoldDB" id="A0A3M7L1A9"/>
<sequence>MAPRRLSGLQKQALSLYRAALRVAAQKPPGQRKDLAAHARASIESHRGVSPKNYQLIEHLIRKGRRQLALLEDASVTAFRL</sequence>
<evidence type="ECO:0000259" key="5">
    <source>
        <dbReference type="Pfam" id="PF05347"/>
    </source>
</evidence>
<reference evidence="7" key="1">
    <citation type="journal article" date="2018" name="Algal Res.">
        <title>Characterization of plant carbon substrate utilization by Auxenochlorella protothecoides.</title>
        <authorList>
            <person name="Vogler B.W."/>
            <person name="Starkenburg S.R."/>
            <person name="Sudasinghe N."/>
            <person name="Schambach J.Y."/>
            <person name="Rollin J.A."/>
            <person name="Pattathil S."/>
            <person name="Barry A.N."/>
        </authorList>
    </citation>
    <scope>NUCLEOTIDE SEQUENCE [LARGE SCALE GENOMIC DNA]</scope>
    <source>
        <strain evidence="7">UTEX 25</strain>
    </source>
</reference>
<feature type="domain" description="Complex 1 LYR protein" evidence="5">
    <location>
        <begin position="11"/>
        <end position="69"/>
    </location>
</feature>
<dbReference type="GO" id="GO:0034553">
    <property type="term" value="P:mitochondrial respiratory chain complex II assembly"/>
    <property type="evidence" value="ECO:0007669"/>
    <property type="project" value="InterPro"/>
</dbReference>
<evidence type="ECO:0000256" key="3">
    <source>
        <dbReference type="ARBA" id="ARBA00023186"/>
    </source>
</evidence>
<protein>
    <recommendedName>
        <fullName evidence="5">Complex 1 LYR protein domain-containing protein</fullName>
    </recommendedName>
</protein>
<name>A0A3M7L1A9_AUXPR</name>
<dbReference type="PANTHER" id="PTHR13675:SF1">
    <property type="entry name" value="SUCCINATE DEHYDROGENASE ASSEMBLY FACTOR 1, MITOCHONDRIAL"/>
    <property type="match status" value="1"/>
</dbReference>
<evidence type="ECO:0000313" key="7">
    <source>
        <dbReference type="Proteomes" id="UP000279271"/>
    </source>
</evidence>
<dbReference type="CDD" id="cd20268">
    <property type="entry name" value="Complex1_LYR_SDHAF1_LYRM8"/>
    <property type="match status" value="1"/>
</dbReference>
<dbReference type="Proteomes" id="UP000279271">
    <property type="component" value="Unassembled WGS sequence"/>
</dbReference>
<keyword evidence="3" id="KW-0143">Chaperone</keyword>
<dbReference type="Pfam" id="PF05347">
    <property type="entry name" value="Complex1_LYR"/>
    <property type="match status" value="1"/>
</dbReference>
<accession>A0A3M7L1A9</accession>
<comment type="similarity">
    <text evidence="4">Belongs to the complex I LYR family. SDHAF1 subfamily.</text>
</comment>
<proteinExistence type="inferred from homology"/>
<gene>
    <name evidence="6" type="ORF">APUTEX25_005851</name>
</gene>
<comment type="caution">
    <text evidence="6">The sequence shown here is derived from an EMBL/GenBank/DDBJ whole genome shotgun (WGS) entry which is preliminary data.</text>
</comment>
<keyword evidence="2" id="KW-0496">Mitochondrion</keyword>
<evidence type="ECO:0000256" key="4">
    <source>
        <dbReference type="ARBA" id="ARBA00025715"/>
    </source>
</evidence>
<organism evidence="6 7">
    <name type="scientific">Auxenochlorella protothecoides</name>
    <name type="common">Green microalga</name>
    <name type="synonym">Chlorella protothecoides</name>
    <dbReference type="NCBI Taxonomy" id="3075"/>
    <lineage>
        <taxon>Eukaryota</taxon>
        <taxon>Viridiplantae</taxon>
        <taxon>Chlorophyta</taxon>
        <taxon>core chlorophytes</taxon>
        <taxon>Trebouxiophyceae</taxon>
        <taxon>Chlorellales</taxon>
        <taxon>Chlorellaceae</taxon>
        <taxon>Auxenochlorella</taxon>
    </lineage>
</organism>